<dbReference type="Proteomes" id="UP000276864">
    <property type="component" value="Unassembled WGS sequence"/>
</dbReference>
<dbReference type="EMBL" id="QWIL01001585">
    <property type="protein sequence ID" value="RMY01611.1"/>
    <property type="molecule type" value="Genomic_DNA"/>
</dbReference>
<dbReference type="PANTHER" id="PTHR47843">
    <property type="entry name" value="BTB DOMAIN-CONTAINING PROTEIN-RELATED"/>
    <property type="match status" value="1"/>
</dbReference>
<proteinExistence type="predicted"/>
<evidence type="ECO:0000313" key="4">
    <source>
        <dbReference type="Proteomes" id="UP000271337"/>
    </source>
</evidence>
<dbReference type="OrthoDB" id="6359816at2759"/>
<sequence>MANTNDIDDKFQHAALLNGLKRAFTSEEHSDLTIICQDRQWKAHKFLLCAQSEWFRKACAGPWKEGKLGKITLKDDPRVVDALLHWLYNFDYGDYSNSQDHYCPLVLDVRVYAAGDKYLLPNLKRLAAEKFEKRMKAEWESDGFVNAIQEAYVVIPESDRTLKKIIIDVASKHKLALLHPSKGSEDFKRLTAELPEFGKDLLVASTVTWIDEEWVKYRCPSCELHWAMPEQKKDFACPRECYNKHDSSWWANFKEA</sequence>
<dbReference type="Pfam" id="PF00651">
    <property type="entry name" value="BTB"/>
    <property type="match status" value="1"/>
</dbReference>
<organism evidence="2 4">
    <name type="scientific">Hortaea werneckii</name>
    <name type="common">Black yeast</name>
    <name type="synonym">Cladosporium werneckii</name>
    <dbReference type="NCBI Taxonomy" id="91943"/>
    <lineage>
        <taxon>Eukaryota</taxon>
        <taxon>Fungi</taxon>
        <taxon>Dikarya</taxon>
        <taxon>Ascomycota</taxon>
        <taxon>Pezizomycotina</taxon>
        <taxon>Dothideomycetes</taxon>
        <taxon>Dothideomycetidae</taxon>
        <taxon>Mycosphaerellales</taxon>
        <taxon>Teratosphaeriaceae</taxon>
        <taxon>Hortaea</taxon>
    </lineage>
</organism>
<feature type="domain" description="BTB" evidence="1">
    <location>
        <begin position="30"/>
        <end position="89"/>
    </location>
</feature>
<dbReference type="PROSITE" id="PS50097">
    <property type="entry name" value="BTB"/>
    <property type="match status" value="1"/>
</dbReference>
<dbReference type="SMART" id="SM00225">
    <property type="entry name" value="BTB"/>
    <property type="match status" value="1"/>
</dbReference>
<dbReference type="PANTHER" id="PTHR47843:SF5">
    <property type="entry name" value="BTB_POZ DOMAIN PROTEIN"/>
    <property type="match status" value="1"/>
</dbReference>
<protein>
    <recommendedName>
        <fullName evidence="1">BTB domain-containing protein</fullName>
    </recommendedName>
</protein>
<name>A0A3M6YFS9_HORWE</name>
<comment type="caution">
    <text evidence="2">The sequence shown here is derived from an EMBL/GenBank/DDBJ whole genome shotgun (WGS) entry which is preliminary data.</text>
</comment>
<dbReference type="SUPFAM" id="SSF54695">
    <property type="entry name" value="POZ domain"/>
    <property type="match status" value="1"/>
</dbReference>
<dbReference type="VEuPathDB" id="FungiDB:BTJ68_08501"/>
<dbReference type="InterPro" id="IPR011333">
    <property type="entry name" value="SKP1/BTB/POZ_sf"/>
</dbReference>
<gene>
    <name evidence="3" type="ORF">D0866_11665</name>
    <name evidence="2" type="ORF">D0867_11332</name>
</gene>
<dbReference type="InterPro" id="IPR000210">
    <property type="entry name" value="BTB/POZ_dom"/>
</dbReference>
<dbReference type="CDD" id="cd18186">
    <property type="entry name" value="BTB_POZ_ZBTB_KLHL-like"/>
    <property type="match status" value="1"/>
</dbReference>
<reference evidence="4 5" key="1">
    <citation type="journal article" date="2018" name="BMC Genomics">
        <title>Genomic evidence for intraspecific hybridization in a clonal and extremely halotolerant yeast.</title>
        <authorList>
            <person name="Gostincar C."/>
            <person name="Stajich J.E."/>
            <person name="Zupancic J."/>
            <person name="Zalar P."/>
            <person name="Gunde-Cimerman N."/>
        </authorList>
    </citation>
    <scope>NUCLEOTIDE SEQUENCE [LARGE SCALE GENOMIC DNA]</scope>
    <source>
        <strain evidence="3 5">EXF-6651</strain>
        <strain evidence="2 4">EXF-6669</strain>
    </source>
</reference>
<accession>A0A3M6YFS9</accession>
<dbReference type="AlphaFoldDB" id="A0A3M6YFS9"/>
<evidence type="ECO:0000313" key="3">
    <source>
        <dbReference type="EMBL" id="RMY23420.1"/>
    </source>
</evidence>
<dbReference type="EMBL" id="QWIM01001614">
    <property type="protein sequence ID" value="RMY23420.1"/>
    <property type="molecule type" value="Genomic_DNA"/>
</dbReference>
<dbReference type="Proteomes" id="UP000271337">
    <property type="component" value="Unassembled WGS sequence"/>
</dbReference>
<evidence type="ECO:0000313" key="5">
    <source>
        <dbReference type="Proteomes" id="UP000276864"/>
    </source>
</evidence>
<evidence type="ECO:0000259" key="1">
    <source>
        <dbReference type="PROSITE" id="PS50097"/>
    </source>
</evidence>
<dbReference type="Gene3D" id="3.30.710.10">
    <property type="entry name" value="Potassium Channel Kv1.1, Chain A"/>
    <property type="match status" value="1"/>
</dbReference>
<evidence type="ECO:0000313" key="2">
    <source>
        <dbReference type="EMBL" id="RMY01611.1"/>
    </source>
</evidence>